<dbReference type="GO" id="GO:0036465">
    <property type="term" value="P:synaptic vesicle recycling"/>
    <property type="evidence" value="ECO:0007669"/>
    <property type="project" value="TreeGrafter"/>
</dbReference>
<dbReference type="SUPFAM" id="SSF57863">
    <property type="entry name" value="ArfGap/RecO-like zinc finger"/>
    <property type="match status" value="1"/>
</dbReference>
<keyword evidence="12" id="KW-1185">Reference proteome</keyword>
<dbReference type="STRING" id="42156.A0A3P6SH19"/>
<evidence type="ECO:0000256" key="8">
    <source>
        <dbReference type="PROSITE-ProRule" id="PRU00288"/>
    </source>
</evidence>
<sequence length="786" mass="87122">MITDISSQSVASSAAGRPFQCADCSAEDPQWASLNKGVLICSECCYVHRNLGRHISHVRSIKKGAWNSNQLELMYALYSNGSNNIWEHSLLDPQSTSKIRRKPTPHSDELGLGKLTVLLDIAKSNGFYSDPVLPIKENFIKAKYAQMAFALRPAKDDSYISQDDLNRQLWSCVRTSHVETTMRLLALGADPNYIDPEKHNAPLHISAKENQALQVELLWIYGADPAQLNAIELTPSQVAKLENHIELSARLEELQFEVTNRLTMFLCGRRPDHSKQQYFLIPELTGQSTENMQMKSARRRLRSLPSYYFERIVQDVYDEVDRRETVAAWNATTQGIQPFSLGNDHCVAVFLPPNPELSATRNQLRQKLAKCDMRGFATLIIDVLSEAKRRYYGLPLKSDTDDSGENILKKTSDSMDRLNASSMSTSEYIASFSEEGYRDYDEVADSLRNGKWRTSASTRKSSDRKSDDSGDLLQETGPVMIDDFLELKEKVANVEGTLTAVQQANTQILRMLTHLQSSIDRLNADNADVHDELKKVQTTCSQALSRSRSSPAPAVFPVTSISTSVVGSKSIPQSYHVPPGKPVAALSNLDVHGVLGHASRRQGSGLASTVNATGRTAAQQLSFSLRQGTTEQADYSSGIEGLDSCVEISRRERTELLNTSDERTDDERIRGSYRSAGAFTDNLIAETEQLTHAIKLLLTDAQYGQLQARAPDHAYSVGILINRILTVVPEERRTPAVEACLQRMSDSTVILSAKCNAPMFSVNDTCAAAFAVANSVKQLLVNVHQL</sequence>
<evidence type="ECO:0000256" key="2">
    <source>
        <dbReference type="ARBA" id="ARBA00022723"/>
    </source>
</evidence>
<protein>
    <recommendedName>
        <fullName evidence="10">Arf-GAP domain-containing protein</fullName>
    </recommendedName>
</protein>
<dbReference type="Gene3D" id="1.20.5.170">
    <property type="match status" value="1"/>
</dbReference>
<dbReference type="GO" id="GO:0032012">
    <property type="term" value="P:regulation of ARF protein signal transduction"/>
    <property type="evidence" value="ECO:0007669"/>
    <property type="project" value="InterPro"/>
</dbReference>
<evidence type="ECO:0000256" key="7">
    <source>
        <dbReference type="ARBA" id="ARBA00023054"/>
    </source>
</evidence>
<dbReference type="OMA" id="ICSECCY"/>
<dbReference type="GO" id="GO:0098793">
    <property type="term" value="C:presynapse"/>
    <property type="evidence" value="ECO:0007669"/>
    <property type="project" value="GOC"/>
</dbReference>
<keyword evidence="7" id="KW-0175">Coiled coil</keyword>
<dbReference type="InterPro" id="IPR047161">
    <property type="entry name" value="GIT-like"/>
</dbReference>
<keyword evidence="3" id="KW-0677">Repeat</keyword>
<dbReference type="GO" id="GO:0008277">
    <property type="term" value="P:regulation of G protein-coupled receptor signaling pathway"/>
    <property type="evidence" value="ECO:0007669"/>
    <property type="project" value="TreeGrafter"/>
</dbReference>
<evidence type="ECO:0000256" key="3">
    <source>
        <dbReference type="ARBA" id="ARBA00022737"/>
    </source>
</evidence>
<evidence type="ECO:0000256" key="9">
    <source>
        <dbReference type="SAM" id="MobiDB-lite"/>
    </source>
</evidence>
<dbReference type="Pfam" id="PF16559">
    <property type="entry name" value="GIT_CC"/>
    <property type="match status" value="1"/>
</dbReference>
<keyword evidence="1" id="KW-0343">GTPase activation</keyword>
<keyword evidence="5" id="KW-0862">Zinc</keyword>
<dbReference type="InterPro" id="IPR032352">
    <property type="entry name" value="GIT1/2_CC"/>
</dbReference>
<evidence type="ECO:0000256" key="4">
    <source>
        <dbReference type="ARBA" id="ARBA00022771"/>
    </source>
</evidence>
<dbReference type="Pfam" id="PF08518">
    <property type="entry name" value="GIT_SHD"/>
    <property type="match status" value="1"/>
</dbReference>
<dbReference type="InterPro" id="IPR037278">
    <property type="entry name" value="ARFGAP/RecO"/>
</dbReference>
<dbReference type="SMART" id="SM00105">
    <property type="entry name" value="ArfGap"/>
    <property type="match status" value="1"/>
</dbReference>
<accession>A0A3P6SH19</accession>
<feature type="region of interest" description="Disordered" evidence="9">
    <location>
        <begin position="452"/>
        <end position="474"/>
    </location>
</feature>
<dbReference type="OrthoDB" id="5588096at2759"/>
<name>A0A3P6SH19_LITSI</name>
<proteinExistence type="predicted"/>
<dbReference type="Gene3D" id="1.25.40.20">
    <property type="entry name" value="Ankyrin repeat-containing domain"/>
    <property type="match status" value="1"/>
</dbReference>
<dbReference type="CDD" id="cd08833">
    <property type="entry name" value="ArfGap_GIT"/>
    <property type="match status" value="1"/>
</dbReference>
<evidence type="ECO:0000259" key="10">
    <source>
        <dbReference type="PROSITE" id="PS50115"/>
    </source>
</evidence>
<keyword evidence="6" id="KW-0040">ANK repeat</keyword>
<dbReference type="GO" id="GO:0008270">
    <property type="term" value="F:zinc ion binding"/>
    <property type="evidence" value="ECO:0007669"/>
    <property type="project" value="UniProtKB-KW"/>
</dbReference>
<evidence type="ECO:0000313" key="12">
    <source>
        <dbReference type="Proteomes" id="UP000277928"/>
    </source>
</evidence>
<dbReference type="PANTHER" id="PTHR46097">
    <property type="entry name" value="G PROTEIN-COUPLED RECEPTOR KINASE INTERACTING ARFGAP"/>
    <property type="match status" value="1"/>
</dbReference>
<evidence type="ECO:0000256" key="6">
    <source>
        <dbReference type="ARBA" id="ARBA00023043"/>
    </source>
</evidence>
<dbReference type="PRINTS" id="PR00405">
    <property type="entry name" value="REVINTRACTNG"/>
</dbReference>
<organism evidence="11 12">
    <name type="scientific">Litomosoides sigmodontis</name>
    <name type="common">Filarial nematode worm</name>
    <dbReference type="NCBI Taxonomy" id="42156"/>
    <lineage>
        <taxon>Eukaryota</taxon>
        <taxon>Metazoa</taxon>
        <taxon>Ecdysozoa</taxon>
        <taxon>Nematoda</taxon>
        <taxon>Chromadorea</taxon>
        <taxon>Rhabditida</taxon>
        <taxon>Spirurina</taxon>
        <taxon>Spiruromorpha</taxon>
        <taxon>Filarioidea</taxon>
        <taxon>Onchocercidae</taxon>
        <taxon>Litomosoides</taxon>
    </lineage>
</organism>
<dbReference type="Gene3D" id="1.10.220.150">
    <property type="entry name" value="Arf GTPase activating protein"/>
    <property type="match status" value="1"/>
</dbReference>
<dbReference type="PANTHER" id="PTHR46097:SF3">
    <property type="entry name" value="ARF GTPASE-ACTIVATING PROTEIN GIT"/>
    <property type="match status" value="1"/>
</dbReference>
<dbReference type="Pfam" id="PF01412">
    <property type="entry name" value="ArfGap"/>
    <property type="match status" value="1"/>
</dbReference>
<dbReference type="GO" id="GO:0005096">
    <property type="term" value="F:GTPase activator activity"/>
    <property type="evidence" value="ECO:0007669"/>
    <property type="project" value="UniProtKB-KW"/>
</dbReference>
<dbReference type="Gene3D" id="1.20.120.330">
    <property type="entry name" value="Nucleotidyltransferases domain 2"/>
    <property type="match status" value="1"/>
</dbReference>
<evidence type="ECO:0000256" key="1">
    <source>
        <dbReference type="ARBA" id="ARBA00022468"/>
    </source>
</evidence>
<dbReference type="Proteomes" id="UP000277928">
    <property type="component" value="Unassembled WGS sequence"/>
</dbReference>
<dbReference type="InterPro" id="IPR001164">
    <property type="entry name" value="ArfGAP_dom"/>
</dbReference>
<keyword evidence="2" id="KW-0479">Metal-binding</keyword>
<dbReference type="EMBL" id="UYRX01000139">
    <property type="protein sequence ID" value="VDK75282.1"/>
    <property type="molecule type" value="Genomic_DNA"/>
</dbReference>
<evidence type="ECO:0000313" key="11">
    <source>
        <dbReference type="EMBL" id="VDK75282.1"/>
    </source>
</evidence>
<dbReference type="GO" id="GO:0031267">
    <property type="term" value="F:small GTPase binding"/>
    <property type="evidence" value="ECO:0007669"/>
    <property type="project" value="TreeGrafter"/>
</dbReference>
<dbReference type="InterPro" id="IPR036770">
    <property type="entry name" value="Ankyrin_rpt-contain_sf"/>
</dbReference>
<dbReference type="InterPro" id="IPR013724">
    <property type="entry name" value="GIT_SHD"/>
</dbReference>
<dbReference type="InterPro" id="IPR038508">
    <property type="entry name" value="ArfGAP_dom_sf"/>
</dbReference>
<keyword evidence="4 8" id="KW-0863">Zinc-finger</keyword>
<dbReference type="PROSITE" id="PS50115">
    <property type="entry name" value="ARFGAP"/>
    <property type="match status" value="1"/>
</dbReference>
<dbReference type="AlphaFoldDB" id="A0A3P6SH19"/>
<dbReference type="SMART" id="SM00555">
    <property type="entry name" value="GIT"/>
    <property type="match status" value="2"/>
</dbReference>
<reference evidence="11 12" key="1">
    <citation type="submission" date="2018-08" db="EMBL/GenBank/DDBJ databases">
        <authorList>
            <person name="Laetsch R D."/>
            <person name="Stevens L."/>
            <person name="Kumar S."/>
            <person name="Blaxter L. M."/>
        </authorList>
    </citation>
    <scope>NUCLEOTIDE SEQUENCE [LARGE SCALE GENOMIC DNA]</scope>
</reference>
<feature type="domain" description="Arf-GAP" evidence="10">
    <location>
        <begin position="1"/>
        <end position="157"/>
    </location>
</feature>
<dbReference type="GO" id="GO:0007420">
    <property type="term" value="P:brain development"/>
    <property type="evidence" value="ECO:0007669"/>
    <property type="project" value="InterPro"/>
</dbReference>
<gene>
    <name evidence="11" type="ORF">NLS_LOCUS2838</name>
</gene>
<dbReference type="Pfam" id="PF12205">
    <property type="entry name" value="GIT1_C"/>
    <property type="match status" value="1"/>
</dbReference>
<dbReference type="InterPro" id="IPR022018">
    <property type="entry name" value="GIT1_C"/>
</dbReference>
<evidence type="ECO:0000256" key="5">
    <source>
        <dbReference type="ARBA" id="ARBA00022833"/>
    </source>
</evidence>
<dbReference type="SUPFAM" id="SSF48403">
    <property type="entry name" value="Ankyrin repeat"/>
    <property type="match status" value="1"/>
</dbReference>